<dbReference type="InterPro" id="IPR000731">
    <property type="entry name" value="SSD"/>
</dbReference>
<feature type="transmembrane region" description="Helical" evidence="6">
    <location>
        <begin position="586"/>
        <end position="608"/>
    </location>
</feature>
<evidence type="ECO:0000256" key="2">
    <source>
        <dbReference type="ARBA" id="ARBA00022475"/>
    </source>
</evidence>
<feature type="transmembrane region" description="Helical" evidence="6">
    <location>
        <begin position="531"/>
        <end position="549"/>
    </location>
</feature>
<reference evidence="8" key="1">
    <citation type="journal article" date="2014" name="Int. J. Syst. Evol. Microbiol.">
        <title>Complete genome of a new Firmicutes species belonging to the dominant human colonic microbiota ('Ruminococcus bicirculans') reveals two chromosomes and a selective capacity to utilize plant glucans.</title>
        <authorList>
            <consortium name="NISC Comparative Sequencing Program"/>
            <person name="Wegmann U."/>
            <person name="Louis P."/>
            <person name="Goesmann A."/>
            <person name="Henrissat B."/>
            <person name="Duncan S.H."/>
            <person name="Flint H.J."/>
        </authorList>
    </citation>
    <scope>NUCLEOTIDE SEQUENCE</scope>
    <source>
        <strain evidence="8">NBRC 103408</strain>
    </source>
</reference>
<feature type="transmembrane region" description="Helical" evidence="6">
    <location>
        <begin position="170"/>
        <end position="187"/>
    </location>
</feature>
<dbReference type="InterPro" id="IPR050545">
    <property type="entry name" value="Mycobact_MmpL"/>
</dbReference>
<comment type="subcellular location">
    <subcellularLocation>
        <location evidence="1">Cell membrane</location>
        <topology evidence="1">Multi-pass membrane protein</topology>
    </subcellularLocation>
</comment>
<feature type="transmembrane region" description="Helical" evidence="6">
    <location>
        <begin position="554"/>
        <end position="574"/>
    </location>
</feature>
<feature type="transmembrane region" description="Helical" evidence="6">
    <location>
        <begin position="657"/>
        <end position="680"/>
    </location>
</feature>
<keyword evidence="3 6" id="KW-0812">Transmembrane</keyword>
<name>A0ABQ5U4G5_9PROT</name>
<feature type="transmembrane region" description="Helical" evidence="6">
    <location>
        <begin position="263"/>
        <end position="284"/>
    </location>
</feature>
<evidence type="ECO:0000256" key="6">
    <source>
        <dbReference type="SAM" id="Phobius"/>
    </source>
</evidence>
<reference evidence="8" key="2">
    <citation type="submission" date="2023-01" db="EMBL/GenBank/DDBJ databases">
        <title>Draft genome sequence of Sneathiella chinensis strain NBRC 103408.</title>
        <authorList>
            <person name="Sun Q."/>
            <person name="Mori K."/>
        </authorList>
    </citation>
    <scope>NUCLEOTIDE SEQUENCE</scope>
    <source>
        <strain evidence="8">NBRC 103408</strain>
    </source>
</reference>
<dbReference type="Pfam" id="PF03176">
    <property type="entry name" value="MMPL"/>
    <property type="match status" value="2"/>
</dbReference>
<feature type="transmembrane region" description="Helical" evidence="6">
    <location>
        <begin position="194"/>
        <end position="214"/>
    </location>
</feature>
<keyword evidence="9" id="KW-1185">Reference proteome</keyword>
<feature type="transmembrane region" description="Helical" evidence="6">
    <location>
        <begin position="629"/>
        <end position="651"/>
    </location>
</feature>
<evidence type="ECO:0000256" key="4">
    <source>
        <dbReference type="ARBA" id="ARBA00022989"/>
    </source>
</evidence>
<dbReference type="PANTHER" id="PTHR33406">
    <property type="entry name" value="MEMBRANE PROTEIN MJ1562-RELATED"/>
    <property type="match status" value="1"/>
</dbReference>
<proteinExistence type="predicted"/>
<dbReference type="SUPFAM" id="SSF82866">
    <property type="entry name" value="Multidrug efflux transporter AcrB transmembrane domain"/>
    <property type="match status" value="2"/>
</dbReference>
<comment type="caution">
    <text evidence="8">The sequence shown here is derived from an EMBL/GenBank/DDBJ whole genome shotgun (WGS) entry which is preliminary data.</text>
</comment>
<dbReference type="Proteomes" id="UP001161409">
    <property type="component" value="Unassembled WGS sequence"/>
</dbReference>
<dbReference type="Gene3D" id="1.20.1640.10">
    <property type="entry name" value="Multidrug efflux transporter AcrB transmembrane domain"/>
    <property type="match status" value="2"/>
</dbReference>
<dbReference type="PROSITE" id="PS50156">
    <property type="entry name" value="SSD"/>
    <property type="match status" value="1"/>
</dbReference>
<dbReference type="PANTHER" id="PTHR33406:SF12">
    <property type="entry name" value="BLR2997 PROTEIN"/>
    <property type="match status" value="1"/>
</dbReference>
<evidence type="ECO:0000256" key="5">
    <source>
        <dbReference type="ARBA" id="ARBA00023136"/>
    </source>
</evidence>
<feature type="domain" description="SSD" evidence="7">
    <location>
        <begin position="519"/>
        <end position="682"/>
    </location>
</feature>
<dbReference type="InterPro" id="IPR004869">
    <property type="entry name" value="MMPL_dom"/>
</dbReference>
<evidence type="ECO:0000256" key="1">
    <source>
        <dbReference type="ARBA" id="ARBA00004651"/>
    </source>
</evidence>
<keyword evidence="4 6" id="KW-1133">Transmembrane helix</keyword>
<keyword evidence="2" id="KW-1003">Cell membrane</keyword>
<feature type="transmembrane region" description="Helical" evidence="6">
    <location>
        <begin position="220"/>
        <end position="242"/>
    </location>
</feature>
<evidence type="ECO:0000256" key="3">
    <source>
        <dbReference type="ARBA" id="ARBA00022692"/>
    </source>
</evidence>
<evidence type="ECO:0000313" key="8">
    <source>
        <dbReference type="EMBL" id="GLQ06159.1"/>
    </source>
</evidence>
<dbReference type="EMBL" id="BSNF01000006">
    <property type="protein sequence ID" value="GLQ06159.1"/>
    <property type="molecule type" value="Genomic_DNA"/>
</dbReference>
<accession>A0ABQ5U4G5</accession>
<feature type="transmembrane region" description="Helical" evidence="6">
    <location>
        <begin position="296"/>
        <end position="317"/>
    </location>
</feature>
<organism evidence="8 9">
    <name type="scientific">Sneathiella chinensis</name>
    <dbReference type="NCBI Taxonomy" id="349750"/>
    <lineage>
        <taxon>Bacteria</taxon>
        <taxon>Pseudomonadati</taxon>
        <taxon>Pseudomonadota</taxon>
        <taxon>Alphaproteobacteria</taxon>
        <taxon>Sneathiellales</taxon>
        <taxon>Sneathiellaceae</taxon>
        <taxon>Sneathiella</taxon>
    </lineage>
</organism>
<sequence length="690" mass="74119">MAALLLAVLFIIFVDLRPRIGADFFFGSNDPELVGAQRIGEIFPADEFVILSAASDDIHNPGYGRAIQKLTDRLGNLPGITRVLSIASGPESLAAAMDSPFWRPLLISRDEQATLIIVFLDERQAVSLVPVIEQMASQSEAAGGIGRLSMSGMPYIAEQIRKNLVRDMKLFSTLALVIFAGLLWVVFRSPVVALGGAVSGISAIFATLLALHFMGQPIGILTANLAIIVFVLTQSQIIYLTNNWLRTDVSDGIARMRDAVRRTAYPAFWCGVTTFLGFMSLILVPAEPLRQLGAGGMVGVLSALGVTFLIYPAFLLYVRRPPVPPRQEREKKSRVGVLSRGGSVLLVGLVVLLAVGLPFLNTDPGLLAYFKKGGDIERGLARIDENGGSSPLQLVVSRKDGERLDTAQSYEQLWTLHHDLARHDQVGTVLSLPALMAEANNHPLAFLLPWREIVTLLSLEANQNVASSFLDPDRTQALYLLRMKEQGRDRPRAEVMQELEGVVSSAGFHLDLSGGVYMLQGRLSALVSKSLVGGVISLLGLFFLISFLLTRKGLVAGVMTLTAAIIPAITLGYYGTFRIPIDIISAPAVTVSVGLAVDALIHLVLAIRRSSKKGGAPARSIASALREQGTGIVASSGIITLGFLIFSASGFPPTIRFGLGIIMGAVIAAVASLTLFPYLLRMTQKFTGKA</sequence>
<evidence type="ECO:0000313" key="9">
    <source>
        <dbReference type="Proteomes" id="UP001161409"/>
    </source>
</evidence>
<keyword evidence="5 6" id="KW-0472">Membrane</keyword>
<evidence type="ECO:0000259" key="7">
    <source>
        <dbReference type="PROSITE" id="PS50156"/>
    </source>
</evidence>
<protein>
    <recommendedName>
        <fullName evidence="7">SSD domain-containing protein</fullName>
    </recommendedName>
</protein>
<feature type="transmembrane region" description="Helical" evidence="6">
    <location>
        <begin position="337"/>
        <end position="360"/>
    </location>
</feature>
<gene>
    <name evidence="8" type="ORF">GCM10007924_13800</name>
</gene>